<name>A0A0D2AKR2_9EURO</name>
<evidence type="ECO:0000256" key="1">
    <source>
        <dbReference type="SAM" id="MobiDB-lite"/>
    </source>
</evidence>
<dbReference type="OrthoDB" id="4759443at2759"/>
<dbReference type="Proteomes" id="UP000054466">
    <property type="component" value="Unassembled WGS sequence"/>
</dbReference>
<sequence length="852" mass="95816">MGLVHPIHIIATINGRRRCIACIQIPRAEPSWSTLCVVSRVLTLLKKNPRYVALDLAYAENISDEEWERNPDEEYWAAEKERRPLPTRWRHVQERLLNEKIRKLEKECVEAHTPRFPFIQTCLYLGASTTSWDSSFLHQLCTRRWNAAPDWGGKYMWKPGCTIIDITDHSYAMILPAQNSCGGKKALYRTLRLQPLDGHHWLKALDLTNRGDRDGGRVYIEGEYEPAPVTSIDAIHEVWPKFPPPPPSVDSDNDDSGVDTDATDYDDVAETKKKNRQVAEEKASALKKTEAQTEGSPEVPEPETKQQTASTSGKRQRGAEPNEDEQRVWNLIEHLLVSYSPQTLGNLKRQHKNYRPLLKCFMDKHPEHFAPKHPGAVPLILAAFIFAKTGIKDLDLHQFRDLSGKQVVELVKGALAHNAAVYKIAPKDLRVLDISFNRLLGKDDIVAIVAETTLDELIIWHNPGLSREDVAQASKGRIAKVTTRAGFLTPLETFAEQDNHTHRSQKSLHPYKPAPPIVSPWPVRIRQVMWMMLGTTEVDPLAPQPDLAGQLSIPAGKLSLEAVDLDTLAVMLHPCCYSTIGGIHDYDDGNKAHAQVVALPYHDAAWGSLAEFYTSIARFERFMSDRSFIDHGYDGISERWTLAFALLMATGSEQSKNIVTGPLPPEAFSLATRELMGGKITEMHSLPMRGPYPIVHGEHTLVFLREPDHGRLRVGMATLTEEGELIVLDPEAVALAAGDEKAALAWRRGVGALPRWTGPIADEEEGKNPVVVVEKSQNRSQRSMKAPDSLSYRYNCDTMPLGVEALKKMLAATAQLKANKRKIQRKIWEVKEARDKKKKEEEEREIITRGSW</sequence>
<accession>A0A0D2AKR2</accession>
<organism evidence="2 3">
    <name type="scientific">Cladophialophora immunda</name>
    <dbReference type="NCBI Taxonomy" id="569365"/>
    <lineage>
        <taxon>Eukaryota</taxon>
        <taxon>Fungi</taxon>
        <taxon>Dikarya</taxon>
        <taxon>Ascomycota</taxon>
        <taxon>Pezizomycotina</taxon>
        <taxon>Eurotiomycetes</taxon>
        <taxon>Chaetothyriomycetidae</taxon>
        <taxon>Chaetothyriales</taxon>
        <taxon>Herpotrichiellaceae</taxon>
        <taxon>Cladophialophora</taxon>
    </lineage>
</organism>
<proteinExistence type="predicted"/>
<evidence type="ECO:0000313" key="3">
    <source>
        <dbReference type="Proteomes" id="UP000054466"/>
    </source>
</evidence>
<feature type="compositionally biased region" description="Acidic residues" evidence="1">
    <location>
        <begin position="251"/>
        <end position="268"/>
    </location>
</feature>
<feature type="compositionally biased region" description="Basic and acidic residues" evidence="1">
    <location>
        <begin position="269"/>
        <end position="291"/>
    </location>
</feature>
<keyword evidence="3" id="KW-1185">Reference proteome</keyword>
<evidence type="ECO:0000313" key="2">
    <source>
        <dbReference type="EMBL" id="KIW25547.1"/>
    </source>
</evidence>
<dbReference type="HOGENOM" id="CLU_334938_0_0_1"/>
<reference evidence="2 3" key="1">
    <citation type="submission" date="2015-01" db="EMBL/GenBank/DDBJ databases">
        <title>The Genome Sequence of Cladophialophora immunda CBS83496.</title>
        <authorList>
            <consortium name="The Broad Institute Genomics Platform"/>
            <person name="Cuomo C."/>
            <person name="de Hoog S."/>
            <person name="Gorbushina A."/>
            <person name="Stielow B."/>
            <person name="Teixiera M."/>
            <person name="Abouelleil A."/>
            <person name="Chapman S.B."/>
            <person name="Priest M."/>
            <person name="Young S.K."/>
            <person name="Wortman J."/>
            <person name="Nusbaum C."/>
            <person name="Birren B."/>
        </authorList>
    </citation>
    <scope>NUCLEOTIDE SEQUENCE [LARGE SCALE GENOMIC DNA]</scope>
    <source>
        <strain evidence="2 3">CBS 83496</strain>
    </source>
</reference>
<dbReference type="GeneID" id="27347907"/>
<feature type="region of interest" description="Disordered" evidence="1">
    <location>
        <begin position="833"/>
        <end position="852"/>
    </location>
</feature>
<protein>
    <submittedName>
        <fullName evidence="2">Uncharacterized protein</fullName>
    </submittedName>
</protein>
<dbReference type="RefSeq" id="XP_016245763.1">
    <property type="nucleotide sequence ID" value="XM_016395907.1"/>
</dbReference>
<dbReference type="AlphaFoldDB" id="A0A0D2AKR2"/>
<dbReference type="VEuPathDB" id="FungiDB:PV07_08713"/>
<gene>
    <name evidence="2" type="ORF">PV07_08713</name>
</gene>
<feature type="region of interest" description="Disordered" evidence="1">
    <location>
        <begin position="237"/>
        <end position="324"/>
    </location>
</feature>
<dbReference type="EMBL" id="KN847044">
    <property type="protein sequence ID" value="KIW25547.1"/>
    <property type="molecule type" value="Genomic_DNA"/>
</dbReference>